<gene>
    <name evidence="2" type="ORF">P5S46_21575</name>
</gene>
<proteinExistence type="predicted"/>
<keyword evidence="1" id="KW-0812">Transmembrane</keyword>
<feature type="transmembrane region" description="Helical" evidence="1">
    <location>
        <begin position="21"/>
        <end position="37"/>
    </location>
</feature>
<dbReference type="RefSeq" id="WP_128341537.1">
    <property type="nucleotide sequence ID" value="NZ_CAWOMG010000111.1"/>
</dbReference>
<name>A0AAJ6CTY6_AERCA</name>
<geneLocation type="plasmid" evidence="2 3">
    <name>pAC1520</name>
</geneLocation>
<evidence type="ECO:0000313" key="3">
    <source>
        <dbReference type="Proteomes" id="UP001218423"/>
    </source>
</evidence>
<dbReference type="Proteomes" id="UP001218423">
    <property type="component" value="Plasmid pAC1520"/>
</dbReference>
<evidence type="ECO:0000313" key="2">
    <source>
        <dbReference type="EMBL" id="WFG00356.1"/>
    </source>
</evidence>
<reference evidence="2" key="1">
    <citation type="submission" date="2023-03" db="EMBL/GenBank/DDBJ databases">
        <title>Aeromonas caviae strain AC1520.</title>
        <authorList>
            <person name="Xie T."/>
            <person name="Zhang Q."/>
            <person name="Deng J."/>
            <person name="Li X."/>
        </authorList>
    </citation>
    <scope>NUCLEOTIDE SEQUENCE</scope>
    <source>
        <strain evidence="2">AC1520</strain>
        <plasmid evidence="2">pAC1520</plasmid>
    </source>
</reference>
<keyword evidence="2" id="KW-0614">Plasmid</keyword>
<sequence length="98" mass="11138">MRHGPTIQDIAKAHVNVIPRWVITFFVCMAAAIVHLACGLDDVWQHGDLVGLLSLLSKPWMITVTGFLISLSHNAEINKRARAIYRDRMSQEYADRYC</sequence>
<organism evidence="2 3">
    <name type="scientific">Aeromonas caviae</name>
    <name type="common">Aeromonas punctata</name>
    <dbReference type="NCBI Taxonomy" id="648"/>
    <lineage>
        <taxon>Bacteria</taxon>
        <taxon>Pseudomonadati</taxon>
        <taxon>Pseudomonadota</taxon>
        <taxon>Gammaproteobacteria</taxon>
        <taxon>Aeromonadales</taxon>
        <taxon>Aeromonadaceae</taxon>
        <taxon>Aeromonas</taxon>
    </lineage>
</organism>
<keyword evidence="1" id="KW-0472">Membrane</keyword>
<dbReference type="EMBL" id="CP120943">
    <property type="protein sequence ID" value="WFG00356.1"/>
    <property type="molecule type" value="Genomic_DNA"/>
</dbReference>
<evidence type="ECO:0000256" key="1">
    <source>
        <dbReference type="SAM" id="Phobius"/>
    </source>
</evidence>
<keyword evidence="1" id="KW-1133">Transmembrane helix</keyword>
<accession>A0AAJ6CTY6</accession>
<protein>
    <submittedName>
        <fullName evidence="2">Uncharacterized protein</fullName>
    </submittedName>
</protein>
<dbReference type="AlphaFoldDB" id="A0AAJ6CTY6"/>
<feature type="transmembrane region" description="Helical" evidence="1">
    <location>
        <begin position="49"/>
        <end position="71"/>
    </location>
</feature>